<gene>
    <name evidence="2" type="ORF">HQN79_07895</name>
</gene>
<dbReference type="SUPFAM" id="SSF141072">
    <property type="entry name" value="CalX-like"/>
    <property type="match status" value="10"/>
</dbReference>
<feature type="domain" description="Cadherin-like" evidence="1">
    <location>
        <begin position="184"/>
        <end position="274"/>
    </location>
</feature>
<reference evidence="2 3" key="1">
    <citation type="submission" date="2020-05" db="EMBL/GenBank/DDBJ databases">
        <title>Thiomicrorhabdus sediminis sp.nov. and Thiomicrorhabdus xiamenensis sp.nov., novel sulfur-oxidizing bacteria isolated from coastal sediment.</title>
        <authorList>
            <person name="Liu X."/>
        </authorList>
    </citation>
    <scope>NUCLEOTIDE SEQUENCE [LARGE SCALE GENOMIC DNA]</scope>
    <source>
        <strain evidence="2 3">G2</strain>
    </source>
</reference>
<dbReference type="InterPro" id="IPR041690">
    <property type="entry name" value="Cadherin_5"/>
</dbReference>
<protein>
    <submittedName>
        <fullName evidence="2">Cadherin-like domain-containing protein</fullName>
    </submittedName>
</protein>
<sequence length="1560" mass="163233">MSTQVATIIQAENSVIVTDQNGNSKLVEVADVLHLGDIIQTGEDGSATLMLTGGQKVSLGPNQVLTLSSNLLAEQVNAVEDNSIEVDSLEETLAAIDNPEGGDLLEALDATAAGGGAADAGGAMTLEIYSLDDAADAQYQEEGGVPQVARVVETTDPLAFESDEFAAQDALISPEGEDLLQVPPVAVDDAFTTPEDTSLLITSEDLLSNDSDADGDSLTIVSVTQPDNGSLIDNGDGTYTYTPNPDYNGDDSFTYQITDGNGGYDTATGNIVVTPVVDTVYAQIIVDSESVPEGEIVNYTVHLVDDQGNPVVVPVGETVTVNLEWSGEASGGADTSTLPDSVVITGGSSTSFPVEALTDSNYEGDEPLVAQIVSVSHNSSLEEVVIGVNDTANTVITDTSEITVESVTSDTQPEGSTLTHTVTMSGESINDETYSFSIADNTTEPEDWSNLQFTNGVVNNGDGTITVPAGVTEFDITTDAATDPNYEGDEFYDVTVGGVAATGTITDTSEITVESVTSDTQPEGSTLTHTVTMSGESINDETYSFSIADNTTEPEDWSNLQFTNGVVNNGDGTITVPAGVTEFDITTDAATDPNYEGDEFYDVTVGGVAATGTITDTSEITVESVTSDTQPEGSTLTHTVTMSGESINDETYSFSIADNTTEPEDWSNLQFTNGVVNNGDGTITVPAGVTEFDITTDAATDPNYEGDEFYDVTVGGVAATGTITDTSEITVESVTSDTQPEGSTLTHTVTMSGESINDETYSFSIADNTTEPEDWSNLQFTNGVVNNGDGTITVPAGVTEFDITTDAATDPNYEGDEFYDVTVGGVAATGTITDTSEITVESVTSDTQPEGSTLTHTVTMSGESINDETYSFSIADNTTEPEDWSNLQFTNGVVNNGDGTITVPAGVTEFDITTDAATDPNYEGDEFYDVTVGGVAATGTITDTSEITVESVTSDTQPEGSTLTHTVTMSGESINDETYSFSIADNTTEPEDWSNLQFTNGVVNNGDGTITVPAGVTEFDITTDAATDPNYEGDEFYDVTVGGVAATGTITDTSEITVESVTSDTQPEGSTLTHTVTMSGESINDETYSFSIADNTTEPEDWSNLQFTNGVVNNGDGTITVPAGVTEFDITTDAATDPNYEGDEFYDVTVGGVAATGTITDTSEITVESVTSDTQPEGSTLTHTVTMSGESINDETYSFSIADNTTEPEDWSNLQFTNGVVNNGDGTITVPAGVTEFDITTDAATDPNYEGDEFYDVTVGGVAATGTITDTSEITVESVTSDTQPEGSTLTHTVTMSGESINDETYSFSIADNTTEPEDWSNLQFTNGVVNNGDGTITVPAGVTEFDITTDAATDPNYEGDEFYDVTVGGVAATGTITDTSEITVESVTSDTQPEGSTLTHTVTMSGESINDETYSFSIADNTTEPEDWSNLQFTNGVVNNGDGTITVPAGVTEFDITTDAATDPNYEGDEFYDVTVGGVAATGTITDTSEITVESVTSDTQPEGSTLTHTVTMSGESINDETYSFSIADNTTEPEDWSNLQFTNGVVNNATVPLRCLPV</sequence>
<evidence type="ECO:0000313" key="3">
    <source>
        <dbReference type="Proteomes" id="UP000504724"/>
    </source>
</evidence>
<organism evidence="2 3">
    <name type="scientific">Thiomicrorhabdus xiamenensis</name>
    <dbReference type="NCBI Taxonomy" id="2739063"/>
    <lineage>
        <taxon>Bacteria</taxon>
        <taxon>Pseudomonadati</taxon>
        <taxon>Pseudomonadota</taxon>
        <taxon>Gammaproteobacteria</taxon>
        <taxon>Thiotrichales</taxon>
        <taxon>Piscirickettsiaceae</taxon>
        <taxon>Thiomicrorhabdus</taxon>
    </lineage>
</organism>
<dbReference type="Proteomes" id="UP000504724">
    <property type="component" value="Chromosome"/>
</dbReference>
<dbReference type="EMBL" id="CP054020">
    <property type="protein sequence ID" value="QKI89495.1"/>
    <property type="molecule type" value="Genomic_DNA"/>
</dbReference>
<dbReference type="KEGG" id="txa:HQN79_07895"/>
<keyword evidence="3" id="KW-1185">Reference proteome</keyword>
<dbReference type="InterPro" id="IPR038081">
    <property type="entry name" value="CalX-like_sf"/>
</dbReference>
<evidence type="ECO:0000313" key="2">
    <source>
        <dbReference type="EMBL" id="QKI89495.1"/>
    </source>
</evidence>
<dbReference type="NCBIfam" id="NF012211">
    <property type="entry name" value="tand_rpt_95"/>
    <property type="match status" value="1"/>
</dbReference>
<proteinExistence type="predicted"/>
<dbReference type="Gene3D" id="2.60.40.2810">
    <property type="match status" value="1"/>
</dbReference>
<accession>A0A7D4P597</accession>
<evidence type="ECO:0000259" key="1">
    <source>
        <dbReference type="Pfam" id="PF17892"/>
    </source>
</evidence>
<dbReference type="RefSeq" id="WP_173285393.1">
    <property type="nucleotide sequence ID" value="NZ_CP054020.1"/>
</dbReference>
<dbReference type="Pfam" id="PF17892">
    <property type="entry name" value="Cadherin_5"/>
    <property type="match status" value="1"/>
</dbReference>
<name>A0A7D4P597_9GAMM</name>